<accession>A0AA88L443</accession>
<comment type="subcellular location">
    <subcellularLocation>
        <location evidence="1">Cell membrane</location>
        <topology evidence="1">Multi-pass membrane protein</topology>
    </subcellularLocation>
</comment>
<dbReference type="PRINTS" id="PR00171">
    <property type="entry name" value="SUGRTRNSPORT"/>
</dbReference>
<sequence>MGFMVGLTSPAAQLYIAECVEPKIRGILGSLTATLMALGILVTYVIGKFTECDVLAWIISSSSVFMLVGMYFCPESPSWLVYRKRMEEARRSICRLRGLSDTEDDEITKEIDRINEAVNNQEDVSVMKGLEQMAKSLKPLFLSLILMFFQQFSGINAIIFHAGTIFKASGSSIDNNISAIVVGAVQFVFTTAAMIIVDKSGRRILLLLSSVVMFFSLFPLGLFFYLKNNNFNVGNIQWIPLISIVGYMIGHSIGYNTIPFLIMSEIFPPSFRNIFSALSSSFNLFCLFLVVFFYSSMVDCINEEGVFWLYASICLISIPSVYYLLPETKGKSLEEVEKLFRNHSEKKTECVNSGFVNDSSV</sequence>
<keyword evidence="7 8" id="KW-0472">Membrane</keyword>
<dbReference type="InterPro" id="IPR050549">
    <property type="entry name" value="MFS_Trehalose_Transporter"/>
</dbReference>
<dbReference type="SUPFAM" id="SSF103473">
    <property type="entry name" value="MFS general substrate transporter"/>
    <property type="match status" value="1"/>
</dbReference>
<organism evidence="10 11">
    <name type="scientific">Artemia franciscana</name>
    <name type="common">Brine shrimp</name>
    <name type="synonym">Artemia sanfranciscana</name>
    <dbReference type="NCBI Taxonomy" id="6661"/>
    <lineage>
        <taxon>Eukaryota</taxon>
        <taxon>Metazoa</taxon>
        <taxon>Ecdysozoa</taxon>
        <taxon>Arthropoda</taxon>
        <taxon>Crustacea</taxon>
        <taxon>Branchiopoda</taxon>
        <taxon>Anostraca</taxon>
        <taxon>Artemiidae</taxon>
        <taxon>Artemia</taxon>
    </lineage>
</organism>
<feature type="transmembrane region" description="Helical" evidence="8">
    <location>
        <begin position="177"/>
        <end position="197"/>
    </location>
</feature>
<feature type="transmembrane region" description="Helical" evidence="8">
    <location>
        <begin position="140"/>
        <end position="165"/>
    </location>
</feature>
<dbReference type="InterPro" id="IPR003663">
    <property type="entry name" value="Sugar/inositol_transpt"/>
</dbReference>
<reference evidence="10" key="1">
    <citation type="submission" date="2023-07" db="EMBL/GenBank/DDBJ databases">
        <title>Chromosome-level genome assembly of Artemia franciscana.</title>
        <authorList>
            <person name="Jo E."/>
        </authorList>
    </citation>
    <scope>NUCLEOTIDE SEQUENCE</scope>
    <source>
        <tissue evidence="10">Whole body</tissue>
    </source>
</reference>
<proteinExistence type="predicted"/>
<comment type="caution">
    <text evidence="10">The sequence shown here is derived from an EMBL/GenBank/DDBJ whole genome shotgun (WGS) entry which is preliminary data.</text>
</comment>
<name>A0AA88L443_ARTSF</name>
<keyword evidence="6 8" id="KW-1133">Transmembrane helix</keyword>
<evidence type="ECO:0000313" key="10">
    <source>
        <dbReference type="EMBL" id="KAK2718108.1"/>
    </source>
</evidence>
<evidence type="ECO:0000256" key="8">
    <source>
        <dbReference type="SAM" id="Phobius"/>
    </source>
</evidence>
<gene>
    <name evidence="10" type="ORF">QYM36_006780</name>
</gene>
<dbReference type="GO" id="GO:0005886">
    <property type="term" value="C:plasma membrane"/>
    <property type="evidence" value="ECO:0007669"/>
    <property type="project" value="UniProtKB-SubCell"/>
</dbReference>
<feature type="transmembrane region" description="Helical" evidence="8">
    <location>
        <begin position="307"/>
        <end position="325"/>
    </location>
</feature>
<dbReference type="EMBL" id="JAVRJZ010000010">
    <property type="protein sequence ID" value="KAK2718108.1"/>
    <property type="molecule type" value="Genomic_DNA"/>
</dbReference>
<dbReference type="InterPro" id="IPR005828">
    <property type="entry name" value="MFS_sugar_transport-like"/>
</dbReference>
<evidence type="ECO:0000259" key="9">
    <source>
        <dbReference type="PROSITE" id="PS50850"/>
    </source>
</evidence>
<evidence type="ECO:0000256" key="6">
    <source>
        <dbReference type="ARBA" id="ARBA00022989"/>
    </source>
</evidence>
<dbReference type="FunFam" id="1.20.1250.20:FF:000218">
    <property type="entry name" value="facilitated trehalose transporter Tret1"/>
    <property type="match status" value="1"/>
</dbReference>
<dbReference type="InterPro" id="IPR036259">
    <property type="entry name" value="MFS_trans_sf"/>
</dbReference>
<evidence type="ECO:0000313" key="11">
    <source>
        <dbReference type="Proteomes" id="UP001187531"/>
    </source>
</evidence>
<feature type="transmembrane region" description="Helical" evidence="8">
    <location>
        <begin position="54"/>
        <end position="73"/>
    </location>
</feature>
<dbReference type="Proteomes" id="UP001187531">
    <property type="component" value="Unassembled WGS sequence"/>
</dbReference>
<dbReference type="PANTHER" id="PTHR48021">
    <property type="match status" value="1"/>
</dbReference>
<keyword evidence="4" id="KW-0762">Sugar transport</keyword>
<evidence type="ECO:0000256" key="7">
    <source>
        <dbReference type="ARBA" id="ARBA00023136"/>
    </source>
</evidence>
<dbReference type="Gene3D" id="1.20.1250.20">
    <property type="entry name" value="MFS general substrate transporter like domains"/>
    <property type="match status" value="1"/>
</dbReference>
<keyword evidence="2" id="KW-0813">Transport</keyword>
<dbReference type="PROSITE" id="PS50850">
    <property type="entry name" value="MFS"/>
    <property type="match status" value="1"/>
</dbReference>
<keyword evidence="3" id="KW-1003">Cell membrane</keyword>
<dbReference type="Pfam" id="PF00083">
    <property type="entry name" value="Sugar_tr"/>
    <property type="match status" value="1"/>
</dbReference>
<feature type="transmembrane region" description="Helical" evidence="8">
    <location>
        <begin position="204"/>
        <end position="226"/>
    </location>
</feature>
<keyword evidence="11" id="KW-1185">Reference proteome</keyword>
<evidence type="ECO:0000256" key="1">
    <source>
        <dbReference type="ARBA" id="ARBA00004651"/>
    </source>
</evidence>
<evidence type="ECO:0000256" key="2">
    <source>
        <dbReference type="ARBA" id="ARBA00022448"/>
    </source>
</evidence>
<feature type="transmembrane region" description="Helical" evidence="8">
    <location>
        <begin position="238"/>
        <end position="262"/>
    </location>
</feature>
<feature type="transmembrane region" description="Helical" evidence="8">
    <location>
        <begin position="27"/>
        <end position="47"/>
    </location>
</feature>
<feature type="transmembrane region" description="Helical" evidence="8">
    <location>
        <begin position="274"/>
        <end position="295"/>
    </location>
</feature>
<feature type="domain" description="Major facilitator superfamily (MFS) profile" evidence="9">
    <location>
        <begin position="1"/>
        <end position="329"/>
    </location>
</feature>
<dbReference type="AlphaFoldDB" id="A0AA88L443"/>
<dbReference type="GO" id="GO:0022857">
    <property type="term" value="F:transmembrane transporter activity"/>
    <property type="evidence" value="ECO:0007669"/>
    <property type="project" value="InterPro"/>
</dbReference>
<evidence type="ECO:0000256" key="3">
    <source>
        <dbReference type="ARBA" id="ARBA00022475"/>
    </source>
</evidence>
<dbReference type="PANTHER" id="PTHR48021:SF1">
    <property type="entry name" value="GH07001P-RELATED"/>
    <property type="match status" value="1"/>
</dbReference>
<protein>
    <recommendedName>
        <fullName evidence="9">Major facilitator superfamily (MFS) profile domain-containing protein</fullName>
    </recommendedName>
</protein>
<evidence type="ECO:0000256" key="5">
    <source>
        <dbReference type="ARBA" id="ARBA00022692"/>
    </source>
</evidence>
<evidence type="ECO:0000256" key="4">
    <source>
        <dbReference type="ARBA" id="ARBA00022597"/>
    </source>
</evidence>
<dbReference type="InterPro" id="IPR020846">
    <property type="entry name" value="MFS_dom"/>
</dbReference>
<keyword evidence="5 8" id="KW-0812">Transmembrane</keyword>